<gene>
    <name evidence="5" type="ORF">GH723_03340</name>
</gene>
<protein>
    <submittedName>
        <fullName evidence="5">Fumarylacetoacetase</fullName>
    </submittedName>
</protein>
<keyword evidence="6" id="KW-1185">Reference proteome</keyword>
<evidence type="ECO:0000313" key="5">
    <source>
        <dbReference type="EMBL" id="QGG96952.1"/>
    </source>
</evidence>
<keyword evidence="3" id="KW-0106">Calcium</keyword>
<name>A0A5Q2RPQ7_9ACTN</name>
<dbReference type="InterPro" id="IPR036663">
    <property type="entry name" value="Fumarylacetoacetase_C_sf"/>
</dbReference>
<keyword evidence="3" id="KW-0479">Metal-binding</keyword>
<feature type="binding site" evidence="3">
    <location>
        <position position="166"/>
    </location>
    <ligand>
        <name>Ca(2+)</name>
        <dbReference type="ChEBI" id="CHEBI:29108"/>
    </ligand>
</feature>
<dbReference type="GO" id="GO:0046872">
    <property type="term" value="F:metal ion binding"/>
    <property type="evidence" value="ECO:0007669"/>
    <property type="project" value="UniProtKB-KW"/>
</dbReference>
<feature type="domain" description="Fumarylacetoacetase-like C-terminal" evidence="4">
    <location>
        <begin position="97"/>
        <end position="353"/>
    </location>
</feature>
<dbReference type="KEGG" id="atq:GH723_03340"/>
<dbReference type="InterPro" id="IPR005959">
    <property type="entry name" value="Fumarylacetoacetase"/>
</dbReference>
<feature type="binding site" evidence="2">
    <location>
        <position position="309"/>
    </location>
    <ligand>
        <name>substrate</name>
    </ligand>
</feature>
<keyword evidence="3" id="KW-0460">Magnesium</keyword>
<dbReference type="PANTHER" id="PTHR43069">
    <property type="entry name" value="FUMARYLACETOACETASE"/>
    <property type="match status" value="1"/>
</dbReference>
<evidence type="ECO:0000313" key="6">
    <source>
        <dbReference type="Proteomes" id="UP000334019"/>
    </source>
</evidence>
<dbReference type="SUPFAM" id="SSF63433">
    <property type="entry name" value="Fumarylacetoacetate hydrolase, FAH, N-terminal domain"/>
    <property type="match status" value="1"/>
</dbReference>
<evidence type="ECO:0000256" key="1">
    <source>
        <dbReference type="PIRSR" id="PIRSR605959-1"/>
    </source>
</evidence>
<dbReference type="Pfam" id="PF01557">
    <property type="entry name" value="FAA_hydrolase"/>
    <property type="match status" value="1"/>
</dbReference>
<sequence>MTGEAGVRHAYGIVGDDPTGAPHLAARVDDRAVDLRGVPGVPDHVARATTLDPLLALGRHGWDDVHGAVHEHLAHQPPAVPVDRLAVELPVVPGDYVDFYASEHHATNLGRILRPGEEPLPAAWRHLPIGYHGRAGSIVVSGTPITRPVGLVGPGARRPSERLDLELELGFVVGTAVPMGQVVAPDDADDHVFGVVLVNDWSARDIQSFEYRPLGPFAGKSFATSIAGWVTPLAALPRCAGVVQDPPPDPVLRAEGDGALDLELAWSLNGTPIGRAGTRHLWWTFAQMLCHLTANGAGLRRGDLFASGTVSGPDPGQEGSLIEAARAGEQPITLADGSTRTWLEDGDVVELTGCWRSADGGGSLAPVTGTIVPAPEVR</sequence>
<comment type="cofactor">
    <cofactor evidence="3">
        <name>Ca(2+)</name>
        <dbReference type="ChEBI" id="CHEBI:29108"/>
    </cofactor>
</comment>
<feature type="binding site" evidence="2">
    <location>
        <position position="207"/>
    </location>
    <ligand>
        <name>substrate</name>
    </ligand>
</feature>
<feature type="binding site" evidence="3">
    <location>
        <position position="98"/>
    </location>
    <ligand>
        <name>Ca(2+)</name>
        <dbReference type="ChEBI" id="CHEBI:29108"/>
    </ligand>
</feature>
<dbReference type="GO" id="GO:1902000">
    <property type="term" value="P:homogentisate catabolic process"/>
    <property type="evidence" value="ECO:0007669"/>
    <property type="project" value="TreeGrafter"/>
</dbReference>
<dbReference type="GO" id="GO:0006559">
    <property type="term" value="P:L-phenylalanine catabolic process"/>
    <property type="evidence" value="ECO:0007669"/>
    <property type="project" value="TreeGrafter"/>
</dbReference>
<dbReference type="PANTHER" id="PTHR43069:SF2">
    <property type="entry name" value="FUMARYLACETOACETASE"/>
    <property type="match status" value="1"/>
</dbReference>
<feature type="binding site" evidence="3">
    <location>
        <position position="224"/>
    </location>
    <ligand>
        <name>Mg(2+)</name>
        <dbReference type="ChEBI" id="CHEBI:18420"/>
    </ligand>
</feature>
<feature type="binding site" evidence="3">
    <location>
        <position position="200"/>
    </location>
    <ligand>
        <name>Mg(2+)</name>
        <dbReference type="ChEBI" id="CHEBI:18420"/>
    </ligand>
</feature>
<dbReference type="Gene3D" id="3.90.850.10">
    <property type="entry name" value="Fumarylacetoacetase-like, C-terminal domain"/>
    <property type="match status" value="1"/>
</dbReference>
<reference evidence="5 6" key="1">
    <citation type="submission" date="2019-11" db="EMBL/GenBank/DDBJ databases">
        <authorList>
            <person name="He Y."/>
        </authorList>
    </citation>
    <scope>NUCLEOTIDE SEQUENCE [LARGE SCALE GENOMIC DNA]</scope>
    <source>
        <strain evidence="5 6">SCSIO 58843</strain>
    </source>
</reference>
<feature type="binding site" evidence="2">
    <location>
        <position position="211"/>
    </location>
    <ligand>
        <name>substrate</name>
    </ligand>
</feature>
<evidence type="ECO:0000256" key="2">
    <source>
        <dbReference type="PIRSR" id="PIRSR605959-2"/>
    </source>
</evidence>
<evidence type="ECO:0000259" key="4">
    <source>
        <dbReference type="Pfam" id="PF01557"/>
    </source>
</evidence>
<feature type="binding site" evidence="2">
    <location>
        <position position="114"/>
    </location>
    <ligand>
        <name>substrate</name>
    </ligand>
</feature>
<accession>A0A5Q2RPQ7</accession>
<dbReference type="Proteomes" id="UP000334019">
    <property type="component" value="Chromosome"/>
</dbReference>
<dbReference type="AlphaFoldDB" id="A0A5Q2RPQ7"/>
<comment type="cofactor">
    <cofactor evidence="3">
        <name>Mg(2+)</name>
        <dbReference type="ChEBI" id="CHEBI:18420"/>
    </cofactor>
</comment>
<dbReference type="InterPro" id="IPR036462">
    <property type="entry name" value="Fumarylacetoacetase_N_sf"/>
</dbReference>
<feature type="binding site" evidence="2">
    <location>
        <position position="100"/>
    </location>
    <ligand>
        <name>substrate</name>
    </ligand>
</feature>
<proteinExistence type="predicted"/>
<dbReference type="InterPro" id="IPR011234">
    <property type="entry name" value="Fumarylacetoacetase-like_C"/>
</dbReference>
<dbReference type="EMBL" id="CP045851">
    <property type="protein sequence ID" value="QGG96952.1"/>
    <property type="molecule type" value="Genomic_DNA"/>
</dbReference>
<evidence type="ECO:0000256" key="3">
    <source>
        <dbReference type="PIRSR" id="PIRSR605959-3"/>
    </source>
</evidence>
<dbReference type="GO" id="GO:0004334">
    <property type="term" value="F:fumarylacetoacetase activity"/>
    <property type="evidence" value="ECO:0007669"/>
    <property type="project" value="InterPro"/>
</dbReference>
<feature type="binding site" evidence="3">
    <location>
        <position position="220"/>
    </location>
    <ligand>
        <name>Mg(2+)</name>
        <dbReference type="ChEBI" id="CHEBI:18420"/>
    </ligand>
</feature>
<feature type="active site" description="Proton acceptor" evidence="1">
    <location>
        <position position="105"/>
    </location>
</feature>
<organism evidence="5 6">
    <name type="scientific">Actinomarinicola tropica</name>
    <dbReference type="NCBI Taxonomy" id="2789776"/>
    <lineage>
        <taxon>Bacteria</taxon>
        <taxon>Bacillati</taxon>
        <taxon>Actinomycetota</taxon>
        <taxon>Acidimicrobiia</taxon>
        <taxon>Acidimicrobiales</taxon>
        <taxon>Iamiaceae</taxon>
        <taxon>Actinomarinicola</taxon>
    </lineage>
</organism>
<feature type="binding site" evidence="3">
    <location>
        <position position="200"/>
    </location>
    <ligand>
        <name>Ca(2+)</name>
        <dbReference type="ChEBI" id="CHEBI:29108"/>
    </ligand>
</feature>
<dbReference type="SUPFAM" id="SSF56529">
    <property type="entry name" value="FAH"/>
    <property type="match status" value="1"/>
</dbReference>
<feature type="binding site" evidence="3">
    <location>
        <position position="168"/>
    </location>
    <ligand>
        <name>Ca(2+)</name>
        <dbReference type="ChEBI" id="CHEBI:29108"/>
    </ligand>
</feature>
<dbReference type="GO" id="GO:0006572">
    <property type="term" value="P:L-tyrosine catabolic process"/>
    <property type="evidence" value="ECO:0007669"/>
    <property type="project" value="TreeGrafter"/>
</dbReference>